<name>A0A0B4X4C7_9HYPH</name>
<dbReference type="AlphaFoldDB" id="A0A0B4X4C7"/>
<accession>A0A0B4X4C7</accession>
<dbReference type="RefSeq" id="WP_166677441.1">
    <property type="nucleotide sequence ID" value="NZ_CP006877.1"/>
</dbReference>
<sequence>MLKPASQPTALSEISKHQDVPVLDSIIIYDPMPEGAGVELIRIFNAARDYHRYFDD</sequence>
<reference evidence="1 2" key="1">
    <citation type="submission" date="2013-11" db="EMBL/GenBank/DDBJ databases">
        <title>Complete genome sequence of Rhizobium gallicum bv. gallicum R602.</title>
        <authorList>
            <person name="Bustos P."/>
            <person name="Santamaria R.I."/>
            <person name="Lozano L."/>
            <person name="Acosta J.L."/>
            <person name="Ormeno-Orrillo E."/>
            <person name="Rogel M.A."/>
            <person name="Romero D."/>
            <person name="Cevallos M.A."/>
            <person name="Martinez-Romero E."/>
            <person name="Gonzalez V."/>
        </authorList>
    </citation>
    <scope>NUCLEOTIDE SEQUENCE [LARGE SCALE GENOMIC DNA]</scope>
    <source>
        <strain evidence="1 2">R602</strain>
    </source>
</reference>
<keyword evidence="2" id="KW-1185">Reference proteome</keyword>
<organism evidence="1 2">
    <name type="scientific">Rhizobium gallicum bv. gallicum R602sp</name>
    <dbReference type="NCBI Taxonomy" id="1041138"/>
    <lineage>
        <taxon>Bacteria</taxon>
        <taxon>Pseudomonadati</taxon>
        <taxon>Pseudomonadota</taxon>
        <taxon>Alphaproteobacteria</taxon>
        <taxon>Hyphomicrobiales</taxon>
        <taxon>Rhizobiaceae</taxon>
        <taxon>Rhizobium/Agrobacterium group</taxon>
        <taxon>Rhizobium</taxon>
    </lineage>
</organism>
<proteinExistence type="predicted"/>
<dbReference type="KEGG" id="rga:RGR602_CH02030"/>
<protein>
    <submittedName>
        <fullName evidence="1">Uncharacterized protein</fullName>
    </submittedName>
</protein>
<gene>
    <name evidence="1" type="ORF">RGR602_CH02030</name>
</gene>
<dbReference type="HOGENOM" id="CLU_3011153_0_0_5"/>
<dbReference type="Proteomes" id="UP000031368">
    <property type="component" value="Chromosome"/>
</dbReference>
<dbReference type="EMBL" id="CP006877">
    <property type="protein sequence ID" value="AJD41358.1"/>
    <property type="molecule type" value="Genomic_DNA"/>
</dbReference>
<evidence type="ECO:0000313" key="1">
    <source>
        <dbReference type="EMBL" id="AJD41358.1"/>
    </source>
</evidence>
<evidence type="ECO:0000313" key="2">
    <source>
        <dbReference type="Proteomes" id="UP000031368"/>
    </source>
</evidence>